<dbReference type="Gene3D" id="3.40.630.40">
    <property type="entry name" value="Zn-dependent exopeptidases"/>
    <property type="match status" value="1"/>
</dbReference>
<dbReference type="OrthoDB" id="9802050at2"/>
<proteinExistence type="predicted"/>
<keyword evidence="1" id="KW-0378">Hydrolase</keyword>
<dbReference type="EMBL" id="CP042306">
    <property type="protein sequence ID" value="QDZ06341.1"/>
    <property type="molecule type" value="Genomic_DNA"/>
</dbReference>
<organism evidence="1 2">
    <name type="scientific">Sphingomonas panacisoli</name>
    <dbReference type="NCBI Taxonomy" id="1813879"/>
    <lineage>
        <taxon>Bacteria</taxon>
        <taxon>Pseudomonadati</taxon>
        <taxon>Pseudomonadota</taxon>
        <taxon>Alphaproteobacteria</taxon>
        <taxon>Sphingomonadales</taxon>
        <taxon>Sphingomonadaceae</taxon>
        <taxon>Sphingomonas</taxon>
    </lineage>
</organism>
<dbReference type="Proteomes" id="UP000315673">
    <property type="component" value="Chromosome"/>
</dbReference>
<sequence>MTATSFDRIGPIPPDSPVVVSVPHAGRDYPLQLRAAAAVPVASMLALEDRHADTLARAARGDETLFVQRRARAWIDLNRAEDERDPLIDDGARPIPAGVAATKLRSGLGLIPRRAAPGVTLWRRRLADEEVCQRIADDHRPYHAALNTALAAARDRFGIALLIDLHSMPPLPGPRPARIVLGDRFGRSAGARLVHRIESEAIKAGAMVALNTPYPGGHILGRHGNPTDGIHAIQVEVDRRLYLDAGLNAPGKGLAATAALLRRMIDAATDELLCGEYAQAAE</sequence>
<dbReference type="SUPFAM" id="SSF53187">
    <property type="entry name" value="Zn-dependent exopeptidases"/>
    <property type="match status" value="1"/>
</dbReference>
<keyword evidence="2" id="KW-1185">Reference proteome</keyword>
<dbReference type="RefSeq" id="WP_146569425.1">
    <property type="nucleotide sequence ID" value="NZ_CP042306.1"/>
</dbReference>
<dbReference type="AlphaFoldDB" id="A0A5B8LE38"/>
<accession>A0A5B8LE38</accession>
<reference evidence="1 2" key="1">
    <citation type="submission" date="2019-07" db="EMBL/GenBank/DDBJ databases">
        <title>Full genome sequence of Sphingomonas sp. 4R-6-7(HKS19).</title>
        <authorList>
            <person name="Im W.-T."/>
        </authorList>
    </citation>
    <scope>NUCLEOTIDE SEQUENCE [LARGE SCALE GENOMIC DNA]</scope>
    <source>
        <strain evidence="1 2">HKS19</strain>
    </source>
</reference>
<name>A0A5B8LE38_9SPHN</name>
<dbReference type="GO" id="GO:0016787">
    <property type="term" value="F:hydrolase activity"/>
    <property type="evidence" value="ECO:0007669"/>
    <property type="project" value="UniProtKB-KW"/>
</dbReference>
<dbReference type="KEGG" id="spai:FPZ24_01690"/>
<evidence type="ECO:0000313" key="1">
    <source>
        <dbReference type="EMBL" id="QDZ06341.1"/>
    </source>
</evidence>
<dbReference type="InterPro" id="IPR007709">
    <property type="entry name" value="N-FG_amidohydro"/>
</dbReference>
<gene>
    <name evidence="1" type="ORF">FPZ24_01690</name>
</gene>
<protein>
    <submittedName>
        <fullName evidence="1">N-formylglutamate amidohydrolase</fullName>
    </submittedName>
</protein>
<dbReference type="Pfam" id="PF05013">
    <property type="entry name" value="FGase"/>
    <property type="match status" value="1"/>
</dbReference>
<evidence type="ECO:0000313" key="2">
    <source>
        <dbReference type="Proteomes" id="UP000315673"/>
    </source>
</evidence>